<dbReference type="GO" id="GO:0031440">
    <property type="term" value="P:regulation of mRNA 3'-end processing"/>
    <property type="evidence" value="ECO:0007669"/>
    <property type="project" value="TreeGrafter"/>
</dbReference>
<evidence type="ECO:0000313" key="5">
    <source>
        <dbReference type="EMBL" id="QHU02855.1"/>
    </source>
</evidence>
<dbReference type="Pfam" id="PF07500">
    <property type="entry name" value="TFIIS_M"/>
    <property type="match status" value="1"/>
</dbReference>
<dbReference type="PANTHER" id="PTHR11477">
    <property type="entry name" value="TRANSCRIPTION FACTOR S-II ZINC FINGER DOMAIN-CONTAINING PROTEIN"/>
    <property type="match status" value="1"/>
</dbReference>
<sequence length="176" mass="20750">MRIVSNSKTFRTSITVELHKHIVVQNSDAIKGSLSRNLEIGIFNYAIKEATQNCVIRKWDNPHFVEIYVNRLRSIFRNLKNKEFVSEIVSGTIRPENLTMLTHQEINPKHWEKHIEKKMKRDKLKYETKQVAATDTFTCRKCKSKECNYYQMQTRSADEPMTTFVSCINCGNRWKC</sequence>
<evidence type="ECO:0000259" key="4">
    <source>
        <dbReference type="PROSITE" id="PS51133"/>
    </source>
</evidence>
<dbReference type="InterPro" id="IPR035100">
    <property type="entry name" value="TF_IIS-typ"/>
</dbReference>
<dbReference type="EMBL" id="MN740365">
    <property type="protein sequence ID" value="QHU02855.1"/>
    <property type="molecule type" value="Genomic_DNA"/>
</dbReference>
<proteinExistence type="predicted"/>
<dbReference type="GO" id="GO:0006368">
    <property type="term" value="P:transcription elongation by RNA polymerase II"/>
    <property type="evidence" value="ECO:0007669"/>
    <property type="project" value="TreeGrafter"/>
</dbReference>
<dbReference type="Pfam" id="PF01096">
    <property type="entry name" value="Zn_ribbon_TFIIS"/>
    <property type="match status" value="1"/>
</dbReference>
<feature type="domain" description="TFIIS-type" evidence="4">
    <location>
        <begin position="135"/>
        <end position="175"/>
    </location>
</feature>
<dbReference type="PIRSF" id="PIRSF006704">
    <property type="entry name" value="TF_IIS"/>
    <property type="match status" value="1"/>
</dbReference>
<dbReference type="PROSITE" id="PS00466">
    <property type="entry name" value="ZF_TFIIS_1"/>
    <property type="match status" value="1"/>
</dbReference>
<reference evidence="5" key="1">
    <citation type="journal article" date="2020" name="Nature">
        <title>Giant virus diversity and host interactions through global metagenomics.</title>
        <authorList>
            <person name="Schulz F."/>
            <person name="Roux S."/>
            <person name="Paez-Espino D."/>
            <person name="Jungbluth S."/>
            <person name="Walsh D.A."/>
            <person name="Denef V.J."/>
            <person name="McMahon K.D."/>
            <person name="Konstantinidis K.T."/>
            <person name="Eloe-Fadrosh E.A."/>
            <person name="Kyrpides N.C."/>
            <person name="Woyke T."/>
        </authorList>
    </citation>
    <scope>NUCLEOTIDE SEQUENCE</scope>
    <source>
        <strain evidence="5">GVMAG-M-3300025880-76</strain>
    </source>
</reference>
<dbReference type="GO" id="GO:0006362">
    <property type="term" value="P:transcription elongation by RNA polymerase I"/>
    <property type="evidence" value="ECO:0007669"/>
    <property type="project" value="TreeGrafter"/>
</dbReference>
<dbReference type="PROSITE" id="PS51133">
    <property type="entry name" value="ZF_TFIIS_2"/>
    <property type="match status" value="1"/>
</dbReference>
<dbReference type="GO" id="GO:0005634">
    <property type="term" value="C:nucleus"/>
    <property type="evidence" value="ECO:0007669"/>
    <property type="project" value="TreeGrafter"/>
</dbReference>
<dbReference type="GO" id="GO:0031564">
    <property type="term" value="P:transcription antitermination"/>
    <property type="evidence" value="ECO:0007669"/>
    <property type="project" value="TreeGrafter"/>
</dbReference>
<evidence type="ECO:0000256" key="3">
    <source>
        <dbReference type="ARBA" id="ARBA00022833"/>
    </source>
</evidence>
<dbReference type="CDD" id="cd13749">
    <property type="entry name" value="Zn-ribbon_TFIIS"/>
    <property type="match status" value="1"/>
</dbReference>
<protein>
    <recommendedName>
        <fullName evidence="4">TFIIS-type domain-containing protein</fullName>
    </recommendedName>
</protein>
<evidence type="ECO:0000256" key="2">
    <source>
        <dbReference type="ARBA" id="ARBA00022771"/>
    </source>
</evidence>
<accession>A0A6C0JAJ5</accession>
<dbReference type="GO" id="GO:0003676">
    <property type="term" value="F:nucleic acid binding"/>
    <property type="evidence" value="ECO:0007669"/>
    <property type="project" value="InterPro"/>
</dbReference>
<keyword evidence="3" id="KW-0862">Zinc</keyword>
<evidence type="ECO:0000256" key="1">
    <source>
        <dbReference type="ARBA" id="ARBA00022723"/>
    </source>
</evidence>
<dbReference type="Gene3D" id="2.20.25.10">
    <property type="match status" value="1"/>
</dbReference>
<keyword evidence="1" id="KW-0479">Metal-binding</keyword>
<dbReference type="PANTHER" id="PTHR11477:SF0">
    <property type="entry name" value="IP08861P-RELATED"/>
    <property type="match status" value="1"/>
</dbReference>
<dbReference type="Gene3D" id="1.10.472.30">
    <property type="entry name" value="Transcription elongation factor S-II, central domain"/>
    <property type="match status" value="1"/>
</dbReference>
<organism evidence="5">
    <name type="scientific">viral metagenome</name>
    <dbReference type="NCBI Taxonomy" id="1070528"/>
    <lineage>
        <taxon>unclassified sequences</taxon>
        <taxon>metagenomes</taxon>
        <taxon>organismal metagenomes</taxon>
    </lineage>
</organism>
<dbReference type="SMART" id="SM00440">
    <property type="entry name" value="ZnF_C2C2"/>
    <property type="match status" value="1"/>
</dbReference>
<dbReference type="InterPro" id="IPR003618">
    <property type="entry name" value="TFIIS_cen_dom"/>
</dbReference>
<dbReference type="SUPFAM" id="SSF46942">
    <property type="entry name" value="Elongation factor TFIIS domain 2"/>
    <property type="match status" value="1"/>
</dbReference>
<dbReference type="SUPFAM" id="SSF57783">
    <property type="entry name" value="Zinc beta-ribbon"/>
    <property type="match status" value="1"/>
</dbReference>
<keyword evidence="2" id="KW-0863">Zinc-finger</keyword>
<dbReference type="AlphaFoldDB" id="A0A6C0JAJ5"/>
<dbReference type="GO" id="GO:0008270">
    <property type="term" value="F:zinc ion binding"/>
    <property type="evidence" value="ECO:0007669"/>
    <property type="project" value="UniProtKB-KW"/>
</dbReference>
<name>A0A6C0JAJ5_9ZZZZ</name>
<dbReference type="InterPro" id="IPR036575">
    <property type="entry name" value="TFIIS_cen_dom_sf"/>
</dbReference>
<dbReference type="InterPro" id="IPR001222">
    <property type="entry name" value="Znf_TFIIS"/>
</dbReference>